<evidence type="ECO:0008006" key="3">
    <source>
        <dbReference type="Google" id="ProtNLM"/>
    </source>
</evidence>
<dbReference type="GO" id="GO:0110001">
    <property type="term" value="C:toxin-antitoxin complex"/>
    <property type="evidence" value="ECO:0007669"/>
    <property type="project" value="InterPro"/>
</dbReference>
<dbReference type="Proteomes" id="UP000010472">
    <property type="component" value="Plasmid pCRI9333.05"/>
</dbReference>
<gene>
    <name evidence="1" type="ORF">Cri9333_4920</name>
</gene>
<geneLocation type="plasmid" evidence="1 2">
    <name>pCRI9333.05</name>
</geneLocation>
<organism evidence="1 2">
    <name type="scientific">Crinalium epipsammum PCC 9333</name>
    <dbReference type="NCBI Taxonomy" id="1173022"/>
    <lineage>
        <taxon>Bacteria</taxon>
        <taxon>Bacillati</taxon>
        <taxon>Cyanobacteriota</taxon>
        <taxon>Cyanophyceae</taxon>
        <taxon>Gomontiellales</taxon>
        <taxon>Gomontiellaceae</taxon>
        <taxon>Crinalium</taxon>
    </lineage>
</organism>
<evidence type="ECO:0000313" key="2">
    <source>
        <dbReference type="Proteomes" id="UP000010472"/>
    </source>
</evidence>
<dbReference type="OrthoDB" id="9799912at2"/>
<dbReference type="KEGG" id="cep:Cri9333_4920"/>
<keyword evidence="2" id="KW-1185">Reference proteome</keyword>
<dbReference type="Pfam" id="PF09907">
    <property type="entry name" value="HigB_toxin"/>
    <property type="match status" value="1"/>
</dbReference>
<dbReference type="GO" id="GO:0004519">
    <property type="term" value="F:endonuclease activity"/>
    <property type="evidence" value="ECO:0007669"/>
    <property type="project" value="InterPro"/>
</dbReference>
<dbReference type="AlphaFoldDB" id="K9W7A2"/>
<dbReference type="RefSeq" id="WP_015180059.1">
    <property type="nucleotide sequence ID" value="NC_019736.1"/>
</dbReference>
<sequence length="105" mass="12725">MHLITRPRLLEDAEGFPKDIQKEVRAWCSVVKKAEWQCLDDIRSTYSRSVDKVGNFLVFNIKTCRLIVGFNYESQTLYYKYFLTHDEYDQEEWKNDPYFKKVEKE</sequence>
<proteinExistence type="predicted"/>
<evidence type="ECO:0000313" key="1">
    <source>
        <dbReference type="EMBL" id="AFZ15679.1"/>
    </source>
</evidence>
<dbReference type="GO" id="GO:0003723">
    <property type="term" value="F:RNA binding"/>
    <property type="evidence" value="ECO:0007669"/>
    <property type="project" value="InterPro"/>
</dbReference>
<dbReference type="EMBL" id="CP003625">
    <property type="protein sequence ID" value="AFZ15679.1"/>
    <property type="molecule type" value="Genomic_DNA"/>
</dbReference>
<dbReference type="HOGENOM" id="CLU_153067_1_0_3"/>
<protein>
    <recommendedName>
        <fullName evidence="3">Type II toxin-antitoxin system HigB family toxin</fullName>
    </recommendedName>
</protein>
<accession>K9W7A2</accession>
<name>K9W7A2_9CYAN</name>
<keyword evidence="1" id="KW-0614">Plasmid</keyword>
<dbReference type="InterPro" id="IPR018669">
    <property type="entry name" value="Toxin_HigB"/>
</dbReference>
<reference evidence="1 2" key="1">
    <citation type="submission" date="2012-06" db="EMBL/GenBank/DDBJ databases">
        <title>Finished plasmid 5 of genome of Crinalium epipsammum PCC 9333.</title>
        <authorList>
            <consortium name="US DOE Joint Genome Institute"/>
            <person name="Gugger M."/>
            <person name="Coursin T."/>
            <person name="Rippka R."/>
            <person name="Tandeau De Marsac N."/>
            <person name="Huntemann M."/>
            <person name="Wei C.-L."/>
            <person name="Han J."/>
            <person name="Detter J.C."/>
            <person name="Han C."/>
            <person name="Tapia R."/>
            <person name="Davenport K."/>
            <person name="Daligault H."/>
            <person name="Erkkila T."/>
            <person name="Gu W."/>
            <person name="Munk A.C.C."/>
            <person name="Teshima H."/>
            <person name="Xu Y."/>
            <person name="Chain P."/>
            <person name="Chen A."/>
            <person name="Krypides N."/>
            <person name="Mavromatis K."/>
            <person name="Markowitz V."/>
            <person name="Szeto E."/>
            <person name="Ivanova N."/>
            <person name="Mikhailova N."/>
            <person name="Ovchinnikova G."/>
            <person name="Pagani I."/>
            <person name="Pati A."/>
            <person name="Goodwin L."/>
            <person name="Peters L."/>
            <person name="Pitluck S."/>
            <person name="Woyke T."/>
            <person name="Kerfeld C."/>
        </authorList>
    </citation>
    <scope>NUCLEOTIDE SEQUENCE [LARGE SCALE GENOMIC DNA]</scope>
    <source>
        <strain evidence="1 2">PCC 9333</strain>
        <plasmid evidence="2">Plasmid pCRI9333.05</plasmid>
    </source>
</reference>